<sequence length="118" mass="13032">MVSGNGSEWTSSAILCWSQKGCVEWHHIAPGEPMQNGFVESFNGRLRDECVNETLFRSLAHPASCSMLGGTITTASRRTRSWVGSPRGDRPCHPITTIMDEPDSTSDWQQSGEHIRAI</sequence>
<evidence type="ECO:0000313" key="3">
    <source>
        <dbReference type="EMBL" id="MBR0552702.1"/>
    </source>
</evidence>
<feature type="region of interest" description="Disordered" evidence="1">
    <location>
        <begin position="77"/>
        <end position="118"/>
    </location>
</feature>
<evidence type="ECO:0000259" key="2">
    <source>
        <dbReference type="Pfam" id="PF13683"/>
    </source>
</evidence>
<reference evidence="3" key="1">
    <citation type="submission" date="2021-04" db="EMBL/GenBank/DDBJ databases">
        <title>Ouciella asimina sp. nov., isolated from the surface seawater in the hydrothermal field of Okinawa Trough.</title>
        <authorList>
            <person name="Shuang W."/>
        </authorList>
    </citation>
    <scope>NUCLEOTIDE SEQUENCE</scope>
    <source>
        <strain evidence="3">LXI357</strain>
    </source>
</reference>
<keyword evidence="4" id="KW-1185">Reference proteome</keyword>
<dbReference type="Proteomes" id="UP000676996">
    <property type="component" value="Unassembled WGS sequence"/>
</dbReference>
<dbReference type="Pfam" id="PF13683">
    <property type="entry name" value="rve_3"/>
    <property type="match status" value="1"/>
</dbReference>
<dbReference type="InterPro" id="IPR036397">
    <property type="entry name" value="RNaseH_sf"/>
</dbReference>
<accession>A0A8T4IF61</accession>
<dbReference type="InterPro" id="IPR012337">
    <property type="entry name" value="RNaseH-like_sf"/>
</dbReference>
<dbReference type="Gene3D" id="3.30.420.10">
    <property type="entry name" value="Ribonuclease H-like superfamily/Ribonuclease H"/>
    <property type="match status" value="1"/>
</dbReference>
<evidence type="ECO:0000256" key="1">
    <source>
        <dbReference type="SAM" id="MobiDB-lite"/>
    </source>
</evidence>
<gene>
    <name evidence="3" type="ORF">J7S20_09315</name>
</gene>
<dbReference type="AlphaFoldDB" id="A0A8T4IF61"/>
<dbReference type="SUPFAM" id="SSF53098">
    <property type="entry name" value="Ribonuclease H-like"/>
    <property type="match status" value="1"/>
</dbReference>
<dbReference type="PANTHER" id="PTHR47515">
    <property type="entry name" value="LOW CALCIUM RESPONSE LOCUS PROTEIN T"/>
    <property type="match status" value="1"/>
</dbReference>
<dbReference type="EMBL" id="JAGRQC010000002">
    <property type="protein sequence ID" value="MBR0552702.1"/>
    <property type="molecule type" value="Genomic_DNA"/>
</dbReference>
<evidence type="ECO:0000313" key="4">
    <source>
        <dbReference type="Proteomes" id="UP000676996"/>
    </source>
</evidence>
<dbReference type="GO" id="GO:0003676">
    <property type="term" value="F:nucleic acid binding"/>
    <property type="evidence" value="ECO:0007669"/>
    <property type="project" value="InterPro"/>
</dbReference>
<dbReference type="InterPro" id="IPR001584">
    <property type="entry name" value="Integrase_cat-core"/>
</dbReference>
<organism evidence="3 4">
    <name type="scientific">Stakelama marina</name>
    <dbReference type="NCBI Taxonomy" id="2826939"/>
    <lineage>
        <taxon>Bacteria</taxon>
        <taxon>Pseudomonadati</taxon>
        <taxon>Pseudomonadota</taxon>
        <taxon>Alphaproteobacteria</taxon>
        <taxon>Sphingomonadales</taxon>
        <taxon>Sphingomonadaceae</taxon>
        <taxon>Stakelama</taxon>
    </lineage>
</organism>
<proteinExistence type="predicted"/>
<dbReference type="GO" id="GO:0015074">
    <property type="term" value="P:DNA integration"/>
    <property type="evidence" value="ECO:0007669"/>
    <property type="project" value="InterPro"/>
</dbReference>
<name>A0A8T4IF61_9SPHN</name>
<feature type="domain" description="Integrase catalytic" evidence="2">
    <location>
        <begin position="22"/>
        <end position="61"/>
    </location>
</feature>
<dbReference type="PANTHER" id="PTHR47515:SF1">
    <property type="entry name" value="BLR2054 PROTEIN"/>
    <property type="match status" value="1"/>
</dbReference>
<comment type="caution">
    <text evidence="3">The sequence shown here is derived from an EMBL/GenBank/DDBJ whole genome shotgun (WGS) entry which is preliminary data.</text>
</comment>
<protein>
    <submittedName>
        <fullName evidence="3">Transposase</fullName>
    </submittedName>
</protein>